<reference evidence="1 2" key="1">
    <citation type="journal article" date="2015" name="Genome Announc.">
        <title>Draft Genome Sequence of Brevibacillus brevis DZQ7, a Plant Growth-Promoting Rhizobacterium with Broad-Spectrum Antimicrobial Activity.</title>
        <authorList>
            <person name="Hou Q."/>
            <person name="Wang C."/>
            <person name="Hou X."/>
            <person name="Xia Z."/>
            <person name="Ye J."/>
            <person name="Liu K."/>
            <person name="Liu H."/>
            <person name="Wang J."/>
            <person name="Guo H."/>
            <person name="Yu X."/>
            <person name="Yang Y."/>
            <person name="Du B."/>
            <person name="Ding Y."/>
        </authorList>
    </citation>
    <scope>NUCLEOTIDE SEQUENCE [LARGE SCALE GENOMIC DNA]</scope>
    <source>
        <strain evidence="1 2">DZQ7</strain>
    </source>
</reference>
<dbReference type="Proteomes" id="UP000036061">
    <property type="component" value="Chromosome"/>
</dbReference>
<name>A0A2Z4MLC4_BREBE</name>
<proteinExistence type="predicted"/>
<protein>
    <submittedName>
        <fullName evidence="1">Uncharacterized protein</fullName>
    </submittedName>
</protein>
<dbReference type="RefSeq" id="WP_048033876.1">
    <property type="nucleotide sequence ID" value="NZ_CP030117.1"/>
</dbReference>
<gene>
    <name evidence="1" type="ORF">AB432_020610</name>
</gene>
<dbReference type="EMBL" id="CP030117">
    <property type="protein sequence ID" value="AWX57302.1"/>
    <property type="molecule type" value="Genomic_DNA"/>
</dbReference>
<organism evidence="1 2">
    <name type="scientific">Brevibacillus brevis</name>
    <name type="common">Bacillus brevis</name>
    <dbReference type="NCBI Taxonomy" id="1393"/>
    <lineage>
        <taxon>Bacteria</taxon>
        <taxon>Bacillati</taxon>
        <taxon>Bacillota</taxon>
        <taxon>Bacilli</taxon>
        <taxon>Bacillales</taxon>
        <taxon>Paenibacillaceae</taxon>
        <taxon>Brevibacillus</taxon>
    </lineage>
</organism>
<accession>A0A2Z4MLC4</accession>
<sequence>MKKTILFVSFLALIGSGYVGYNYFNDNRVSSAQLVEYYEDLEQLSASSPLVISGSVAADTEEIVYDDLKFYTTKIEINKLYRGIDGVSEGDSITLLQSDILEDPLVEEGKDQILFLKKYQGPIVENAYRLVGLKQGHFTLNSDGKVYPVSVNMEKRSKAKNNNHNLVGVEADTASGIELTELENILEKKEYIPPK</sequence>
<evidence type="ECO:0000313" key="1">
    <source>
        <dbReference type="EMBL" id="AWX57302.1"/>
    </source>
</evidence>
<evidence type="ECO:0000313" key="2">
    <source>
        <dbReference type="Proteomes" id="UP000036061"/>
    </source>
</evidence>
<dbReference type="AlphaFoldDB" id="A0A2Z4MLC4"/>